<dbReference type="RefSeq" id="WP_231581154.1">
    <property type="nucleotide sequence ID" value="NZ_JACHEK010000009.1"/>
</dbReference>
<evidence type="ECO:0000313" key="6">
    <source>
        <dbReference type="EMBL" id="MBB6146302.1"/>
    </source>
</evidence>
<comment type="function">
    <text evidence="5">Catalyzes the deamination of various vicinal amino-alcohols to oxo compounds. Allows this organism to utilize ethanolamine as the sole source of nitrogen and carbon in the presence of external vitamin B12.</text>
</comment>
<reference evidence="6 7" key="1">
    <citation type="submission" date="2020-08" db="EMBL/GenBank/DDBJ databases">
        <title>Genomic Encyclopedia of Type Strains, Phase IV (KMG-IV): sequencing the most valuable type-strain genomes for metagenomic binning, comparative biology and taxonomic classification.</title>
        <authorList>
            <person name="Goeker M."/>
        </authorList>
    </citation>
    <scope>NUCLEOTIDE SEQUENCE [LARGE SCALE GENOMIC DNA]</scope>
    <source>
        <strain evidence="6 7">DSM 103733</strain>
    </source>
</reference>
<comment type="cofactor">
    <cofactor evidence="5">
        <name>adenosylcob(III)alamin</name>
        <dbReference type="ChEBI" id="CHEBI:18408"/>
    </cofactor>
    <text evidence="5">Binds between the large and small subunits.</text>
</comment>
<comment type="subunit">
    <text evidence="5">The basic unit is a heterodimer which dimerizes to form tetramers. The heterotetramers trimerize; 6 large subunits form a core ring with 6 small subunits projecting outwards.</text>
</comment>
<dbReference type="InterPro" id="IPR042251">
    <property type="entry name" value="EutC_C"/>
</dbReference>
<keyword evidence="4 5" id="KW-1283">Bacterial microcompartment</keyword>
<evidence type="ECO:0000256" key="1">
    <source>
        <dbReference type="ARBA" id="ARBA00022628"/>
    </source>
</evidence>
<dbReference type="GO" id="GO:0031419">
    <property type="term" value="F:cobalamin binding"/>
    <property type="evidence" value="ECO:0007669"/>
    <property type="project" value="UniProtKB-UniRule"/>
</dbReference>
<dbReference type="UniPathway" id="UPA00560"/>
<evidence type="ECO:0000256" key="4">
    <source>
        <dbReference type="ARBA" id="ARBA00024446"/>
    </source>
</evidence>
<dbReference type="GO" id="GO:0009350">
    <property type="term" value="C:ethanolamine ammonia-lyase complex"/>
    <property type="evidence" value="ECO:0007669"/>
    <property type="project" value="UniProtKB-UniRule"/>
</dbReference>
<feature type="binding site" evidence="5">
    <location>
        <position position="194"/>
    </location>
    <ligand>
        <name>adenosylcob(III)alamin</name>
        <dbReference type="ChEBI" id="CHEBI:18408"/>
    </ligand>
</feature>
<dbReference type="PIRSF" id="PIRSF018982">
    <property type="entry name" value="EutC"/>
    <property type="match status" value="1"/>
</dbReference>
<comment type="pathway">
    <text evidence="5">Amine and polyamine degradation; ethanolamine degradation.</text>
</comment>
<dbReference type="NCBIfam" id="NF003971">
    <property type="entry name" value="PRK05465.1"/>
    <property type="match status" value="1"/>
</dbReference>
<evidence type="ECO:0000313" key="7">
    <source>
        <dbReference type="Proteomes" id="UP000538666"/>
    </source>
</evidence>
<comment type="catalytic activity">
    <reaction evidence="5">
        <text>ethanolamine = acetaldehyde + NH4(+)</text>
        <dbReference type="Rhea" id="RHEA:15313"/>
        <dbReference type="ChEBI" id="CHEBI:15343"/>
        <dbReference type="ChEBI" id="CHEBI:28938"/>
        <dbReference type="ChEBI" id="CHEBI:57603"/>
        <dbReference type="EC" id="4.3.1.7"/>
    </reaction>
</comment>
<dbReference type="InterPro" id="IPR042255">
    <property type="entry name" value="EutC_N"/>
</dbReference>
<keyword evidence="7" id="KW-1185">Reference proteome</keyword>
<keyword evidence="1 5" id="KW-0846">Cobalamin</keyword>
<proteinExistence type="inferred from homology"/>
<evidence type="ECO:0000256" key="5">
    <source>
        <dbReference type="HAMAP-Rule" id="MF_00601"/>
    </source>
</evidence>
<dbReference type="GO" id="GO:0008851">
    <property type="term" value="F:ethanolamine ammonia-lyase activity"/>
    <property type="evidence" value="ECO:0007669"/>
    <property type="project" value="UniProtKB-UniRule"/>
</dbReference>
<evidence type="ECO:0000256" key="2">
    <source>
        <dbReference type="ARBA" id="ARBA00023239"/>
    </source>
</evidence>
<dbReference type="PANTHER" id="PTHR39330">
    <property type="entry name" value="ETHANOLAMINE AMMONIA-LYASE LIGHT CHAIN"/>
    <property type="match status" value="1"/>
</dbReference>
<feature type="binding site" evidence="5">
    <location>
        <position position="144"/>
    </location>
    <ligand>
        <name>adenosylcob(III)alamin</name>
        <dbReference type="ChEBI" id="CHEBI:18408"/>
    </ligand>
</feature>
<dbReference type="GO" id="GO:0046336">
    <property type="term" value="P:ethanolamine catabolic process"/>
    <property type="evidence" value="ECO:0007669"/>
    <property type="project" value="UniProtKB-UniRule"/>
</dbReference>
<dbReference type="Pfam" id="PF05985">
    <property type="entry name" value="EutC"/>
    <property type="match status" value="1"/>
</dbReference>
<comment type="similarity">
    <text evidence="5">Belongs to the EutC family.</text>
</comment>
<accession>A0A841JY75</accession>
<dbReference type="GO" id="GO:0006520">
    <property type="term" value="P:amino acid metabolic process"/>
    <property type="evidence" value="ECO:0007669"/>
    <property type="project" value="InterPro"/>
</dbReference>
<keyword evidence="3 5" id="KW-0170">Cobalt</keyword>
<dbReference type="Gene3D" id="1.10.30.40">
    <property type="entry name" value="Ethanolamine ammonia-lyase light chain (EutC), N-terminal domain"/>
    <property type="match status" value="1"/>
</dbReference>
<feature type="binding site" evidence="5">
    <location>
        <position position="165"/>
    </location>
    <ligand>
        <name>adenosylcob(III)alamin</name>
        <dbReference type="ChEBI" id="CHEBI:18408"/>
    </ligand>
</feature>
<gene>
    <name evidence="5" type="primary">eutC</name>
    <name evidence="6" type="ORF">HNQ77_004274</name>
</gene>
<evidence type="ECO:0000256" key="3">
    <source>
        <dbReference type="ARBA" id="ARBA00023285"/>
    </source>
</evidence>
<keyword evidence="2 5" id="KW-0456">Lyase</keyword>
<protein>
    <recommendedName>
        <fullName evidence="5">Ethanolamine ammonia-lyase small subunit</fullName>
        <shortName evidence="5">EAL small subunit</shortName>
        <ecNumber evidence="5">4.3.1.7</ecNumber>
    </recommendedName>
</protein>
<dbReference type="Proteomes" id="UP000538666">
    <property type="component" value="Unassembled WGS sequence"/>
</dbReference>
<dbReference type="EMBL" id="JACHEK010000009">
    <property type="protein sequence ID" value="MBB6146302.1"/>
    <property type="molecule type" value="Genomic_DNA"/>
</dbReference>
<name>A0A841JY75_9BACT</name>
<comment type="subcellular location">
    <subcellularLocation>
        <location evidence="5">Bacterial microcompartment</location>
    </subcellularLocation>
</comment>
<dbReference type="EC" id="4.3.1.7" evidence="5"/>
<dbReference type="AlphaFoldDB" id="A0A841JY75"/>
<sequence length="240" mass="25771">MRAHTPARVALRTAGSSLATAEILDLNLCLAEARDAVHSTLSTASLMPLLRERGWSPILLKSAARDRHEYLRRPDLGRKLSAESRSLLDRNSSAGSANDLVIVIADGLSAIAVERHTVPLLDALTPLWLGAAHAPVIIAEQARVAIGDEIGELLQARLTLLLIGERPGLSSPDSLGAYITWAPRIGRTDAERNCISNIRPEGLSYADAAARIAHYLKAATQRQLTGVALKDDSLFLPDEA</sequence>
<dbReference type="GO" id="GO:0031471">
    <property type="term" value="C:ethanolamine degradation polyhedral organelle"/>
    <property type="evidence" value="ECO:0007669"/>
    <property type="project" value="UniProtKB-UniRule"/>
</dbReference>
<dbReference type="InterPro" id="IPR009246">
    <property type="entry name" value="EutC"/>
</dbReference>
<dbReference type="PANTHER" id="PTHR39330:SF1">
    <property type="entry name" value="ETHANOLAMINE AMMONIA-LYASE SMALL SUBUNIT"/>
    <property type="match status" value="1"/>
</dbReference>
<dbReference type="Gene3D" id="3.40.50.11240">
    <property type="entry name" value="Ethanolamine ammonia-lyase light chain (EutC)"/>
    <property type="match status" value="1"/>
</dbReference>
<comment type="caution">
    <text evidence="6">The sequence shown here is derived from an EMBL/GenBank/DDBJ whole genome shotgun (WGS) entry which is preliminary data.</text>
</comment>
<dbReference type="HAMAP" id="MF_00601">
    <property type="entry name" value="EutC"/>
    <property type="match status" value="1"/>
</dbReference>
<organism evidence="6 7">
    <name type="scientific">Silvibacterium bohemicum</name>
    <dbReference type="NCBI Taxonomy" id="1577686"/>
    <lineage>
        <taxon>Bacteria</taxon>
        <taxon>Pseudomonadati</taxon>
        <taxon>Acidobacteriota</taxon>
        <taxon>Terriglobia</taxon>
        <taxon>Terriglobales</taxon>
        <taxon>Acidobacteriaceae</taxon>
        <taxon>Silvibacterium</taxon>
    </lineage>
</organism>